<feature type="domain" description="Metallo-beta-lactamase" evidence="1">
    <location>
        <begin position="60"/>
        <end position="244"/>
    </location>
</feature>
<dbReference type="Pfam" id="PF00753">
    <property type="entry name" value="Lactamase_B"/>
    <property type="match status" value="1"/>
</dbReference>
<dbReference type="AlphaFoldDB" id="A0A0F9UAY3"/>
<gene>
    <name evidence="2" type="ORF">LCGC14_0288080</name>
</gene>
<evidence type="ECO:0000259" key="1">
    <source>
        <dbReference type="SMART" id="SM00849"/>
    </source>
</evidence>
<dbReference type="InterPro" id="IPR001279">
    <property type="entry name" value="Metallo-B-lactamas"/>
</dbReference>
<reference evidence="2" key="1">
    <citation type="journal article" date="2015" name="Nature">
        <title>Complex archaea that bridge the gap between prokaryotes and eukaryotes.</title>
        <authorList>
            <person name="Spang A."/>
            <person name="Saw J.H."/>
            <person name="Jorgensen S.L."/>
            <person name="Zaremba-Niedzwiedzka K."/>
            <person name="Martijn J."/>
            <person name="Lind A.E."/>
            <person name="van Eijk R."/>
            <person name="Schleper C."/>
            <person name="Guy L."/>
            <person name="Ettema T.J."/>
        </authorList>
    </citation>
    <scope>NUCLEOTIDE SEQUENCE</scope>
</reference>
<dbReference type="InterPro" id="IPR006311">
    <property type="entry name" value="TAT_signal"/>
</dbReference>
<accession>A0A0F9UAY3</accession>
<dbReference type="PROSITE" id="PS51318">
    <property type="entry name" value="TAT"/>
    <property type="match status" value="1"/>
</dbReference>
<dbReference type="SUPFAM" id="SSF56281">
    <property type="entry name" value="Metallo-hydrolase/oxidoreductase"/>
    <property type="match status" value="1"/>
</dbReference>
<dbReference type="NCBIfam" id="TIGR04559">
    <property type="entry name" value="SoxH_rel_PQQ_2"/>
    <property type="match status" value="1"/>
</dbReference>
<protein>
    <recommendedName>
        <fullName evidence="1">Metallo-beta-lactamase domain-containing protein</fullName>
    </recommendedName>
</protein>
<dbReference type="InterPro" id="IPR030829">
    <property type="entry name" value="SoxH-rel_PQQ_2"/>
</dbReference>
<dbReference type="SMART" id="SM00849">
    <property type="entry name" value="Lactamase_B"/>
    <property type="match status" value="1"/>
</dbReference>
<dbReference type="PANTHER" id="PTHR42951">
    <property type="entry name" value="METALLO-BETA-LACTAMASE DOMAIN-CONTAINING"/>
    <property type="match status" value="1"/>
</dbReference>
<organism evidence="2">
    <name type="scientific">marine sediment metagenome</name>
    <dbReference type="NCBI Taxonomy" id="412755"/>
    <lineage>
        <taxon>unclassified sequences</taxon>
        <taxon>metagenomes</taxon>
        <taxon>ecological metagenomes</taxon>
    </lineage>
</organism>
<dbReference type="Gene3D" id="3.60.15.10">
    <property type="entry name" value="Ribonuclease Z/Hydroxyacylglutathione hydrolase-like"/>
    <property type="match status" value="1"/>
</dbReference>
<name>A0A0F9UAY3_9ZZZZ</name>
<dbReference type="InterPro" id="IPR036866">
    <property type="entry name" value="RibonucZ/Hydroxyglut_hydro"/>
</dbReference>
<evidence type="ECO:0000313" key="2">
    <source>
        <dbReference type="EMBL" id="KKN84542.1"/>
    </source>
</evidence>
<sequence length="315" mass="33159">MSTRLTFLPRCAAATLVALAAFVGVVGAWAAPLALEEIAPGIYVHAGLVEETSPENQGDIANIGFVIGDDAVAVIDSGGSVAVARAALEATRAVTDKPVRYLVNTHMHPDHIFGNQVFKAAGATLIGHRKLPAALAARTDFYKQSMREQLGPDRVAEVTITPPDDTVEGERIIDLGNRKLTLTAWGTAHTDNDLTVLDAATGTLFADDLVFMKHVPVIDGSLKGWLAQTPALEALPASRVVPGHGPASAPWPAAVAAQTAYLEKLAADLRQAIADGMPLADAVETAGRSEAGKWQVFDAFNARNATAAFAELEWE</sequence>
<dbReference type="InterPro" id="IPR050855">
    <property type="entry name" value="NDM-1-like"/>
</dbReference>
<dbReference type="PANTHER" id="PTHR42951:SF4">
    <property type="entry name" value="ACYL-COENZYME A THIOESTERASE MBLAC2"/>
    <property type="match status" value="1"/>
</dbReference>
<dbReference type="EMBL" id="LAZR01000170">
    <property type="protein sequence ID" value="KKN84542.1"/>
    <property type="molecule type" value="Genomic_DNA"/>
</dbReference>
<dbReference type="CDD" id="cd16282">
    <property type="entry name" value="metallo-hydrolase-like_MBL-fold"/>
    <property type="match status" value="1"/>
</dbReference>
<comment type="caution">
    <text evidence="2">The sequence shown here is derived from an EMBL/GenBank/DDBJ whole genome shotgun (WGS) entry which is preliminary data.</text>
</comment>
<proteinExistence type="predicted"/>